<dbReference type="InterPro" id="IPR038928">
    <property type="entry name" value="LAZY1"/>
</dbReference>
<evidence type="ECO:0000313" key="1">
    <source>
        <dbReference type="EMBL" id="KAK8959759.1"/>
    </source>
</evidence>
<gene>
    <name evidence="1" type="ORF">KSP40_PGU002559</name>
</gene>
<dbReference type="EMBL" id="JBBWWR010000011">
    <property type="protein sequence ID" value="KAK8959759.1"/>
    <property type="molecule type" value="Genomic_DNA"/>
</dbReference>
<evidence type="ECO:0000313" key="2">
    <source>
        <dbReference type="Proteomes" id="UP001412067"/>
    </source>
</evidence>
<comment type="caution">
    <text evidence="1">The sequence shown here is derived from an EMBL/GenBank/DDBJ whole genome shotgun (WGS) entry which is preliminary data.</text>
</comment>
<accession>A0ABR2M6G8</accession>
<sequence>MMAEIYIPKIAGPKPTLIICSLLLVPPLKECLFLLHPPHLLHKASSSFSPSALVTSCKSHKKMKVLPATALLADRRLTIPATTSLIRRRREKAGTGCFRSQIWLPRCCYRGYLPLELWIAVMMPTEERPAVEELQQTMEVEEIADKEMEETTENDLMVVKAELQKVLAAEEEKEMATGDRISSASAVAGVKGDKECPLQGFLFGLPVEVGSTALLAPESGHDRRASLAELFTRSRAEEELLPTEKREGLSVKGMNVKMKKMLKRRRTVRGNTGGRKYEAVESNKLFKILRIFRKKIYPEAATETGKYGRPSQPEEKEKVCINNYYNRKLLYDDGNTAQESSEGEDAISIPTHRHPKVSARTSRGIASTGLRPTLTIWFLSFNGRSRHQDEVKSFEEFLPISAVELLKSEVTSMDYLSYSLYIIYI</sequence>
<organism evidence="1 2">
    <name type="scientific">Platanthera guangdongensis</name>
    <dbReference type="NCBI Taxonomy" id="2320717"/>
    <lineage>
        <taxon>Eukaryota</taxon>
        <taxon>Viridiplantae</taxon>
        <taxon>Streptophyta</taxon>
        <taxon>Embryophyta</taxon>
        <taxon>Tracheophyta</taxon>
        <taxon>Spermatophyta</taxon>
        <taxon>Magnoliopsida</taxon>
        <taxon>Liliopsida</taxon>
        <taxon>Asparagales</taxon>
        <taxon>Orchidaceae</taxon>
        <taxon>Orchidoideae</taxon>
        <taxon>Orchideae</taxon>
        <taxon>Orchidinae</taxon>
        <taxon>Platanthera</taxon>
    </lineage>
</organism>
<proteinExistence type="predicted"/>
<keyword evidence="2" id="KW-1185">Reference proteome</keyword>
<name>A0ABR2M6G8_9ASPA</name>
<dbReference type="PANTHER" id="PTHR34959:SF3">
    <property type="entry name" value="PROTEIN LAZY 1"/>
    <property type="match status" value="1"/>
</dbReference>
<reference evidence="1 2" key="1">
    <citation type="journal article" date="2022" name="Nat. Plants">
        <title>Genomes of leafy and leafless Platanthera orchids illuminate the evolution of mycoheterotrophy.</title>
        <authorList>
            <person name="Li M.H."/>
            <person name="Liu K.W."/>
            <person name="Li Z."/>
            <person name="Lu H.C."/>
            <person name="Ye Q.L."/>
            <person name="Zhang D."/>
            <person name="Wang J.Y."/>
            <person name="Li Y.F."/>
            <person name="Zhong Z.M."/>
            <person name="Liu X."/>
            <person name="Yu X."/>
            <person name="Liu D.K."/>
            <person name="Tu X.D."/>
            <person name="Liu B."/>
            <person name="Hao Y."/>
            <person name="Liao X.Y."/>
            <person name="Jiang Y.T."/>
            <person name="Sun W.H."/>
            <person name="Chen J."/>
            <person name="Chen Y.Q."/>
            <person name="Ai Y."/>
            <person name="Zhai J.W."/>
            <person name="Wu S.S."/>
            <person name="Zhou Z."/>
            <person name="Hsiao Y.Y."/>
            <person name="Wu W.L."/>
            <person name="Chen Y.Y."/>
            <person name="Lin Y.F."/>
            <person name="Hsu J.L."/>
            <person name="Li C.Y."/>
            <person name="Wang Z.W."/>
            <person name="Zhao X."/>
            <person name="Zhong W.Y."/>
            <person name="Ma X.K."/>
            <person name="Ma L."/>
            <person name="Huang J."/>
            <person name="Chen G.Z."/>
            <person name="Huang M.Z."/>
            <person name="Huang L."/>
            <person name="Peng D.H."/>
            <person name="Luo Y.B."/>
            <person name="Zou S.Q."/>
            <person name="Chen S.P."/>
            <person name="Lan S."/>
            <person name="Tsai W.C."/>
            <person name="Van de Peer Y."/>
            <person name="Liu Z.J."/>
        </authorList>
    </citation>
    <scope>NUCLEOTIDE SEQUENCE [LARGE SCALE GENOMIC DNA]</scope>
    <source>
        <strain evidence="1">Lor288</strain>
    </source>
</reference>
<protein>
    <submittedName>
        <fullName evidence="1">Uncharacterized protein</fullName>
    </submittedName>
</protein>
<dbReference type="PANTHER" id="PTHR34959">
    <property type="entry name" value="PROTEIN LAZY 1"/>
    <property type="match status" value="1"/>
</dbReference>
<dbReference type="Proteomes" id="UP001412067">
    <property type="component" value="Unassembled WGS sequence"/>
</dbReference>